<evidence type="ECO:0000313" key="8">
    <source>
        <dbReference type="Proteomes" id="UP000191612"/>
    </source>
</evidence>
<dbReference type="EMBL" id="MDYO01000032">
    <property type="protein sequence ID" value="OQD93451.1"/>
    <property type="molecule type" value="Genomic_DNA"/>
</dbReference>
<keyword evidence="5" id="KW-0472">Membrane</keyword>
<keyword evidence="3" id="KW-0999">Mitochondrion inner membrane</keyword>
<evidence type="ECO:0000256" key="4">
    <source>
        <dbReference type="ARBA" id="ARBA00022989"/>
    </source>
</evidence>
<protein>
    <recommendedName>
        <fullName evidence="9">Mitochondrial thiamine pyrophosphate carrier 1</fullName>
    </recommendedName>
</protein>
<sequence>MATMKQPVAGKTISAAPGTTAIYGALAGMMEALVCHPLDTIKVNMQTKNTTATLLPQKPGGMRRHHVSSAVDSNRE</sequence>
<dbReference type="GO" id="GO:0016020">
    <property type="term" value="C:membrane"/>
    <property type="evidence" value="ECO:0007669"/>
    <property type="project" value="UniProtKB-SubCell"/>
</dbReference>
<evidence type="ECO:0008006" key="9">
    <source>
        <dbReference type="Google" id="ProtNLM"/>
    </source>
</evidence>
<name>A0A1V6QWA6_9EURO</name>
<evidence type="ECO:0000256" key="3">
    <source>
        <dbReference type="ARBA" id="ARBA00022792"/>
    </source>
</evidence>
<keyword evidence="2" id="KW-0812">Transmembrane</keyword>
<evidence type="ECO:0000313" key="7">
    <source>
        <dbReference type="EMBL" id="OQD93451.1"/>
    </source>
</evidence>
<dbReference type="SUPFAM" id="SSF103506">
    <property type="entry name" value="Mitochondrial carrier"/>
    <property type="match status" value="1"/>
</dbReference>
<gene>
    <name evidence="7" type="ORF">PENSOL_c032G04405</name>
</gene>
<feature type="region of interest" description="Disordered" evidence="6">
    <location>
        <begin position="53"/>
        <end position="76"/>
    </location>
</feature>
<reference evidence="8" key="1">
    <citation type="journal article" date="2017" name="Nat. Microbiol.">
        <title>Global analysis of biosynthetic gene clusters reveals vast potential of secondary metabolite production in Penicillium species.</title>
        <authorList>
            <person name="Nielsen J.C."/>
            <person name="Grijseels S."/>
            <person name="Prigent S."/>
            <person name="Ji B."/>
            <person name="Dainat J."/>
            <person name="Nielsen K.F."/>
            <person name="Frisvad J.C."/>
            <person name="Workman M."/>
            <person name="Nielsen J."/>
        </authorList>
    </citation>
    <scope>NUCLEOTIDE SEQUENCE [LARGE SCALE GENOMIC DNA]</scope>
    <source>
        <strain evidence="8">IBT 29525</strain>
    </source>
</reference>
<dbReference type="InterPro" id="IPR018108">
    <property type="entry name" value="MCP_transmembrane"/>
</dbReference>
<evidence type="ECO:0000256" key="2">
    <source>
        <dbReference type="ARBA" id="ARBA00022692"/>
    </source>
</evidence>
<dbReference type="STRING" id="60172.A0A1V6QWA6"/>
<evidence type="ECO:0000256" key="6">
    <source>
        <dbReference type="SAM" id="MobiDB-lite"/>
    </source>
</evidence>
<comment type="caution">
    <text evidence="7">The sequence shown here is derived from an EMBL/GenBank/DDBJ whole genome shotgun (WGS) entry which is preliminary data.</text>
</comment>
<evidence type="ECO:0000256" key="5">
    <source>
        <dbReference type="ARBA" id="ARBA00023136"/>
    </source>
</evidence>
<dbReference type="Gene3D" id="1.50.40.10">
    <property type="entry name" value="Mitochondrial carrier domain"/>
    <property type="match status" value="1"/>
</dbReference>
<comment type="subcellular location">
    <subcellularLocation>
        <location evidence="1">Membrane</location>
        <topology evidence="1">Multi-pass membrane protein</topology>
    </subcellularLocation>
</comment>
<keyword evidence="3" id="KW-0496">Mitochondrion</keyword>
<dbReference type="AlphaFoldDB" id="A0A1V6QWA6"/>
<organism evidence="7 8">
    <name type="scientific">Penicillium solitum</name>
    <dbReference type="NCBI Taxonomy" id="60172"/>
    <lineage>
        <taxon>Eukaryota</taxon>
        <taxon>Fungi</taxon>
        <taxon>Dikarya</taxon>
        <taxon>Ascomycota</taxon>
        <taxon>Pezizomycotina</taxon>
        <taxon>Eurotiomycetes</taxon>
        <taxon>Eurotiomycetidae</taxon>
        <taxon>Eurotiales</taxon>
        <taxon>Aspergillaceae</taxon>
        <taxon>Penicillium</taxon>
    </lineage>
</organism>
<dbReference type="InterPro" id="IPR023395">
    <property type="entry name" value="MCP_dom_sf"/>
</dbReference>
<evidence type="ECO:0000256" key="1">
    <source>
        <dbReference type="ARBA" id="ARBA00004141"/>
    </source>
</evidence>
<dbReference type="Proteomes" id="UP000191612">
    <property type="component" value="Unassembled WGS sequence"/>
</dbReference>
<proteinExistence type="predicted"/>
<keyword evidence="8" id="KW-1185">Reference proteome</keyword>
<dbReference type="Pfam" id="PF00153">
    <property type="entry name" value="Mito_carr"/>
    <property type="match status" value="1"/>
</dbReference>
<accession>A0A1V6QWA6</accession>
<keyword evidence="4" id="KW-1133">Transmembrane helix</keyword>